<protein>
    <submittedName>
        <fullName evidence="7">OmpA family protein</fullName>
    </submittedName>
</protein>
<dbReference type="EMBL" id="QZCH01000017">
    <property type="protein sequence ID" value="RJG42462.1"/>
    <property type="molecule type" value="Genomic_DNA"/>
</dbReference>
<dbReference type="InterPro" id="IPR006665">
    <property type="entry name" value="OmpA-like"/>
</dbReference>
<comment type="caution">
    <text evidence="7">The sequence shown here is derived from an EMBL/GenBank/DDBJ whole genome shotgun (WGS) entry which is preliminary data.</text>
</comment>
<keyword evidence="3" id="KW-0998">Cell outer membrane</keyword>
<proteinExistence type="predicted"/>
<evidence type="ECO:0000259" key="6">
    <source>
        <dbReference type="PROSITE" id="PS51123"/>
    </source>
</evidence>
<keyword evidence="8" id="KW-1185">Reference proteome</keyword>
<dbReference type="PROSITE" id="PS51257">
    <property type="entry name" value="PROKAR_LIPOPROTEIN"/>
    <property type="match status" value="1"/>
</dbReference>
<accession>A0A418YD72</accession>
<organism evidence="7 8">
    <name type="scientific">Motilimonas pumila</name>
    <dbReference type="NCBI Taxonomy" id="2303987"/>
    <lineage>
        <taxon>Bacteria</taxon>
        <taxon>Pseudomonadati</taxon>
        <taxon>Pseudomonadota</taxon>
        <taxon>Gammaproteobacteria</taxon>
        <taxon>Alteromonadales</taxon>
        <taxon>Alteromonadales genera incertae sedis</taxon>
        <taxon>Motilimonas</taxon>
    </lineage>
</organism>
<feature type="chain" id="PRO_5019453500" evidence="5">
    <location>
        <begin position="26"/>
        <end position="288"/>
    </location>
</feature>
<keyword evidence="2 4" id="KW-0472">Membrane</keyword>
<name>A0A418YD72_9GAMM</name>
<sequence length="288" mass="32071">MSMSRRCNMDKLSKVFATLSFSLLAACSHKAPPSQGGFAEHDLTYTEDVAHRSNHPVGMENALYFEQQMSMRHLQDLIQAGANICFPASVKEAQIRQNRIARELQGGLEADAANDLIIQRDKLARLERRLNYVQLQDTCVYDSPQQVAPITASHAMRLSDADLQRLTRQLNNNNQFVTDSSELNPRYIGQLAQVCAELKDHRNITIVITGHTDAKGQSAANLTLSLERAKQVERYLQIFGINPSLIQVKGNGEHQPLYQGDAPQIDLINRRVTIELLAQASPLGGNTL</sequence>
<evidence type="ECO:0000256" key="1">
    <source>
        <dbReference type="ARBA" id="ARBA00004442"/>
    </source>
</evidence>
<gene>
    <name evidence="7" type="ORF">D1Z90_13390</name>
</gene>
<dbReference type="SUPFAM" id="SSF103088">
    <property type="entry name" value="OmpA-like"/>
    <property type="match status" value="1"/>
</dbReference>
<dbReference type="InterPro" id="IPR036737">
    <property type="entry name" value="OmpA-like_sf"/>
</dbReference>
<dbReference type="Pfam" id="PF00691">
    <property type="entry name" value="OmpA"/>
    <property type="match status" value="1"/>
</dbReference>
<reference evidence="7 8" key="2">
    <citation type="submission" date="2019-01" db="EMBL/GenBank/DDBJ databases">
        <title>Motilimonas pumilus sp. nov., isolated from the gut of sea cucumber (Apostichopus japonicus).</title>
        <authorList>
            <person name="Wang F.-Q."/>
            <person name="Ren L.-H."/>
            <person name="Lin Y.-W."/>
            <person name="Sun G.-H."/>
            <person name="Du Z.-J."/>
            <person name="Zhao J.-X."/>
            <person name="Liu X.-J."/>
            <person name="Liu L.-J."/>
        </authorList>
    </citation>
    <scope>NUCLEOTIDE SEQUENCE [LARGE SCALE GENOMIC DNA]</scope>
    <source>
        <strain evidence="7 8">PLHSC7-2</strain>
    </source>
</reference>
<evidence type="ECO:0000256" key="4">
    <source>
        <dbReference type="PROSITE-ProRule" id="PRU00473"/>
    </source>
</evidence>
<dbReference type="CDD" id="cd07185">
    <property type="entry name" value="OmpA_C-like"/>
    <property type="match status" value="1"/>
</dbReference>
<dbReference type="Gene3D" id="3.30.1330.60">
    <property type="entry name" value="OmpA-like domain"/>
    <property type="match status" value="1"/>
</dbReference>
<reference evidence="7 8" key="1">
    <citation type="submission" date="2018-09" db="EMBL/GenBank/DDBJ databases">
        <authorList>
            <person name="Wang F."/>
        </authorList>
    </citation>
    <scope>NUCLEOTIDE SEQUENCE [LARGE SCALE GENOMIC DNA]</scope>
    <source>
        <strain evidence="7 8">PLHSC7-2</strain>
    </source>
</reference>
<dbReference type="InterPro" id="IPR006664">
    <property type="entry name" value="OMP_bac"/>
</dbReference>
<evidence type="ECO:0000256" key="5">
    <source>
        <dbReference type="SAM" id="SignalP"/>
    </source>
</evidence>
<dbReference type="InterPro" id="IPR050330">
    <property type="entry name" value="Bact_OuterMem_StrucFunc"/>
</dbReference>
<evidence type="ECO:0000313" key="8">
    <source>
        <dbReference type="Proteomes" id="UP000283255"/>
    </source>
</evidence>
<dbReference type="PRINTS" id="PR01021">
    <property type="entry name" value="OMPADOMAIN"/>
</dbReference>
<dbReference type="PROSITE" id="PS51123">
    <property type="entry name" value="OMPA_2"/>
    <property type="match status" value="1"/>
</dbReference>
<feature type="domain" description="OmpA-like" evidence="6">
    <location>
        <begin position="163"/>
        <end position="280"/>
    </location>
</feature>
<dbReference type="GO" id="GO:0009279">
    <property type="term" value="C:cell outer membrane"/>
    <property type="evidence" value="ECO:0007669"/>
    <property type="project" value="UniProtKB-SubCell"/>
</dbReference>
<dbReference type="PANTHER" id="PTHR30329:SF21">
    <property type="entry name" value="LIPOPROTEIN YIAD-RELATED"/>
    <property type="match status" value="1"/>
</dbReference>
<dbReference type="PANTHER" id="PTHR30329">
    <property type="entry name" value="STATOR ELEMENT OF FLAGELLAR MOTOR COMPLEX"/>
    <property type="match status" value="1"/>
</dbReference>
<evidence type="ECO:0000256" key="2">
    <source>
        <dbReference type="ARBA" id="ARBA00023136"/>
    </source>
</evidence>
<keyword evidence="5" id="KW-0732">Signal</keyword>
<dbReference type="Proteomes" id="UP000283255">
    <property type="component" value="Unassembled WGS sequence"/>
</dbReference>
<evidence type="ECO:0000313" key="7">
    <source>
        <dbReference type="EMBL" id="RJG42462.1"/>
    </source>
</evidence>
<dbReference type="AlphaFoldDB" id="A0A418YD72"/>
<feature type="signal peptide" evidence="5">
    <location>
        <begin position="1"/>
        <end position="25"/>
    </location>
</feature>
<evidence type="ECO:0000256" key="3">
    <source>
        <dbReference type="ARBA" id="ARBA00023237"/>
    </source>
</evidence>
<comment type="subcellular location">
    <subcellularLocation>
        <location evidence="1">Cell outer membrane</location>
    </subcellularLocation>
</comment>